<keyword evidence="1" id="KW-0812">Transmembrane</keyword>
<dbReference type="Proteomes" id="UP001234798">
    <property type="component" value="Chromosome"/>
</dbReference>
<evidence type="ECO:0000256" key="1">
    <source>
        <dbReference type="SAM" id="Phobius"/>
    </source>
</evidence>
<name>A0ABY9LZE5_9BURK</name>
<feature type="transmembrane region" description="Helical" evidence="1">
    <location>
        <begin position="43"/>
        <end position="64"/>
    </location>
</feature>
<evidence type="ECO:0000313" key="2">
    <source>
        <dbReference type="EMBL" id="WMD19654.1"/>
    </source>
</evidence>
<dbReference type="EMBL" id="CP132976">
    <property type="protein sequence ID" value="WMD19654.1"/>
    <property type="molecule type" value="Genomic_DNA"/>
</dbReference>
<evidence type="ECO:0000313" key="3">
    <source>
        <dbReference type="Proteomes" id="UP001234798"/>
    </source>
</evidence>
<feature type="transmembrane region" description="Helical" evidence="1">
    <location>
        <begin position="84"/>
        <end position="104"/>
    </location>
</feature>
<accession>A0ABY9LZE5</accession>
<keyword evidence="1" id="KW-0472">Membrane</keyword>
<reference evidence="2 3" key="1">
    <citation type="submission" date="2023-08" db="EMBL/GenBank/DDBJ databases">
        <title>Achromobacter seleniivolatilans sp. nov., isolated from seleniferous soil.</title>
        <authorList>
            <person name="Zhang S."/>
            <person name="Li K."/>
            <person name="Peng J."/>
            <person name="Zhao Q."/>
            <person name="Wang H."/>
            <person name="Guo Y."/>
        </authorList>
    </citation>
    <scope>NUCLEOTIDE SEQUENCE [LARGE SCALE GENOMIC DNA]</scope>
    <source>
        <strain evidence="2 3">R39</strain>
    </source>
</reference>
<proteinExistence type="predicted"/>
<organism evidence="2 3">
    <name type="scientific">Achromobacter seleniivolatilans</name>
    <dbReference type="NCBI Taxonomy" id="3047478"/>
    <lineage>
        <taxon>Bacteria</taxon>
        <taxon>Pseudomonadati</taxon>
        <taxon>Pseudomonadota</taxon>
        <taxon>Betaproteobacteria</taxon>
        <taxon>Burkholderiales</taxon>
        <taxon>Alcaligenaceae</taxon>
        <taxon>Achromobacter</taxon>
    </lineage>
</organism>
<sequence length="136" mass="14650">MGDSIGQRVAYVRIAALEASVGTVVVAKRACNVVTGARLRLSAVLGVICSVALLASFFSNLASVGEIGYVMLADFAALPWNRALIAYLGGYAVCSCAWRVVSVARRLGREEMTRASFLRGGAQRSNWPRNILRERD</sequence>
<gene>
    <name evidence="2" type="ORF">RAS12_24005</name>
</gene>
<keyword evidence="3" id="KW-1185">Reference proteome</keyword>
<dbReference type="RefSeq" id="WP_306942090.1">
    <property type="nucleotide sequence ID" value="NZ_CP132976.1"/>
</dbReference>
<keyword evidence="1" id="KW-1133">Transmembrane helix</keyword>
<protein>
    <submittedName>
        <fullName evidence="2">Uncharacterized protein</fullName>
    </submittedName>
</protein>